<dbReference type="EMBL" id="OU896716">
    <property type="protein sequence ID" value="CAG9814300.1"/>
    <property type="molecule type" value="Genomic_DNA"/>
</dbReference>
<organism evidence="1 2">
    <name type="scientific">Phaedon cochleariae</name>
    <name type="common">Mustard beetle</name>
    <dbReference type="NCBI Taxonomy" id="80249"/>
    <lineage>
        <taxon>Eukaryota</taxon>
        <taxon>Metazoa</taxon>
        <taxon>Ecdysozoa</taxon>
        <taxon>Arthropoda</taxon>
        <taxon>Hexapoda</taxon>
        <taxon>Insecta</taxon>
        <taxon>Pterygota</taxon>
        <taxon>Neoptera</taxon>
        <taxon>Endopterygota</taxon>
        <taxon>Coleoptera</taxon>
        <taxon>Polyphaga</taxon>
        <taxon>Cucujiformia</taxon>
        <taxon>Chrysomeloidea</taxon>
        <taxon>Chrysomelidae</taxon>
        <taxon>Chrysomelinae</taxon>
        <taxon>Chrysomelini</taxon>
        <taxon>Phaedon</taxon>
    </lineage>
</organism>
<reference evidence="1" key="1">
    <citation type="submission" date="2022-01" db="EMBL/GenBank/DDBJ databases">
        <authorList>
            <person name="King R."/>
        </authorList>
    </citation>
    <scope>NUCLEOTIDE SEQUENCE</scope>
</reference>
<protein>
    <submittedName>
        <fullName evidence="1">Uncharacterized protein</fullName>
    </submittedName>
</protein>
<sequence>MAMHVLEDIKHISRDFENIHKSASRFASIANEELERHNSESVVEDSLPEKRVHKPKILSAEILRAEMVDFANKWQTLSKTLCEEYAVLSSEAEVDNDEDIEKLGSDYIKCSKSINKGLCKNCLYCCYRLQLKYNLFCSAYANLFADAYKKEYSDNQEENNQNHTNLPSSITVEIIPAIKQESVIISTEAARNMLHENIQIEDKYEPPPELTAGVHFLTDDETSGPNMDADSYEKKKNELLEYMMRQDGSVVSLVER</sequence>
<accession>A0A9N9S8X8</accession>
<evidence type="ECO:0000313" key="2">
    <source>
        <dbReference type="Proteomes" id="UP001153737"/>
    </source>
</evidence>
<reference evidence="1" key="2">
    <citation type="submission" date="2022-10" db="EMBL/GenBank/DDBJ databases">
        <authorList>
            <consortium name="ENA_rothamsted_submissions"/>
            <consortium name="culmorum"/>
            <person name="King R."/>
        </authorList>
    </citation>
    <scope>NUCLEOTIDE SEQUENCE</scope>
</reference>
<name>A0A9N9S8X8_PHACE</name>
<gene>
    <name evidence="1" type="ORF">PHAECO_LOCUS1814</name>
</gene>
<keyword evidence="2" id="KW-1185">Reference proteome</keyword>
<dbReference type="AlphaFoldDB" id="A0A9N9S8X8"/>
<dbReference type="OrthoDB" id="19132at2759"/>
<evidence type="ECO:0000313" key="1">
    <source>
        <dbReference type="EMBL" id="CAG9814300.1"/>
    </source>
</evidence>
<dbReference type="Proteomes" id="UP001153737">
    <property type="component" value="Chromosome 10"/>
</dbReference>
<proteinExistence type="predicted"/>